<dbReference type="STRING" id="1576369.SAMN05421753_12621"/>
<dbReference type="InterPro" id="IPR022791">
    <property type="entry name" value="L-PG_synthase/AglD"/>
</dbReference>
<evidence type="ECO:0000256" key="2">
    <source>
        <dbReference type="ARBA" id="ARBA00022475"/>
    </source>
</evidence>
<keyword evidence="8" id="KW-1185">Reference proteome</keyword>
<dbReference type="Pfam" id="PF03706">
    <property type="entry name" value="LPG_synthase_TM"/>
    <property type="match status" value="1"/>
</dbReference>
<keyword evidence="3 6" id="KW-0812">Transmembrane</keyword>
<gene>
    <name evidence="7" type="ORF">SAMN05421753_12621</name>
</gene>
<keyword evidence="2" id="KW-1003">Cell membrane</keyword>
<feature type="transmembrane region" description="Helical" evidence="6">
    <location>
        <begin position="264"/>
        <end position="283"/>
    </location>
</feature>
<evidence type="ECO:0000256" key="5">
    <source>
        <dbReference type="ARBA" id="ARBA00023136"/>
    </source>
</evidence>
<dbReference type="PANTHER" id="PTHR39087:SF2">
    <property type="entry name" value="UPF0104 MEMBRANE PROTEIN MJ1595"/>
    <property type="match status" value="1"/>
</dbReference>
<dbReference type="GO" id="GO:0005886">
    <property type="term" value="C:plasma membrane"/>
    <property type="evidence" value="ECO:0007669"/>
    <property type="project" value="UniProtKB-SubCell"/>
</dbReference>
<dbReference type="RefSeq" id="WP_092056937.1">
    <property type="nucleotide sequence ID" value="NZ_FOQD01000026.1"/>
</dbReference>
<comment type="subcellular location">
    <subcellularLocation>
        <location evidence="1">Cell membrane</location>
        <topology evidence="1">Multi-pass membrane protein</topology>
    </subcellularLocation>
</comment>
<dbReference type="Proteomes" id="UP000199518">
    <property type="component" value="Unassembled WGS sequence"/>
</dbReference>
<reference evidence="8" key="1">
    <citation type="submission" date="2016-10" db="EMBL/GenBank/DDBJ databases">
        <authorList>
            <person name="Varghese N."/>
            <person name="Submissions S."/>
        </authorList>
    </citation>
    <scope>NUCLEOTIDE SEQUENCE [LARGE SCALE GENOMIC DNA]</scope>
    <source>
        <strain evidence="8">DSM 26348</strain>
    </source>
</reference>
<feature type="transmembrane region" description="Helical" evidence="6">
    <location>
        <begin position="303"/>
        <end position="329"/>
    </location>
</feature>
<accession>A0A1I3T1A1</accession>
<evidence type="ECO:0000256" key="6">
    <source>
        <dbReference type="SAM" id="Phobius"/>
    </source>
</evidence>
<dbReference type="OrthoDB" id="9786506at2"/>
<feature type="transmembrane region" description="Helical" evidence="6">
    <location>
        <begin position="12"/>
        <end position="29"/>
    </location>
</feature>
<feature type="transmembrane region" description="Helical" evidence="6">
    <location>
        <begin position="228"/>
        <end position="252"/>
    </location>
</feature>
<feature type="transmembrane region" description="Helical" evidence="6">
    <location>
        <begin position="49"/>
        <end position="67"/>
    </location>
</feature>
<proteinExistence type="predicted"/>
<name>A0A1I3T1A1_9PLAN</name>
<dbReference type="PANTHER" id="PTHR39087">
    <property type="entry name" value="UPF0104 MEMBRANE PROTEIN MJ1595"/>
    <property type="match status" value="1"/>
</dbReference>
<dbReference type="AlphaFoldDB" id="A0A1I3T1A1"/>
<feature type="transmembrane region" description="Helical" evidence="6">
    <location>
        <begin position="126"/>
        <end position="152"/>
    </location>
</feature>
<evidence type="ECO:0000256" key="4">
    <source>
        <dbReference type="ARBA" id="ARBA00022989"/>
    </source>
</evidence>
<evidence type="ECO:0008006" key="9">
    <source>
        <dbReference type="Google" id="ProtNLM"/>
    </source>
</evidence>
<sequence length="355" mass="39246">MAPKSSRRSNGIKMVLGLAVSLVCLWWAVRGMLKDPNAWPKIVSAFERANYASLPLILLILFIFYWMKAWRWRILLAPVGTYQPLRELLGPIMIGFAFNNVLPARIGELIRISVFSKQQKVPLTVAASSVVLERVFDGMAIVLYLAIGLLFVEGLDPRIQQGAIAFSAMACCIVIGALCYVIWTKPFVDLFEAILKRVPFLPHSITDKICRMLEQGAHGLSSLKDYRLVLAIVVLSLVKWALNGMLVLLSLWSFGLPHSVPIAMVLLGAIAFGVALPSSPGYIGVMQAVFMEVMKFFTTDNEAVFAASIYFQFTQWVPVTLTGMIFFVLSGLKLEQVEQPVPEGEPDSAVTTESS</sequence>
<dbReference type="NCBIfam" id="TIGR00374">
    <property type="entry name" value="flippase-like domain"/>
    <property type="match status" value="1"/>
</dbReference>
<protein>
    <recommendedName>
        <fullName evidence="9">Lysylphosphatidylglycerol synthase TM region</fullName>
    </recommendedName>
</protein>
<evidence type="ECO:0000256" key="3">
    <source>
        <dbReference type="ARBA" id="ARBA00022692"/>
    </source>
</evidence>
<evidence type="ECO:0000313" key="8">
    <source>
        <dbReference type="Proteomes" id="UP000199518"/>
    </source>
</evidence>
<organism evidence="7 8">
    <name type="scientific">Planctomicrobium piriforme</name>
    <dbReference type="NCBI Taxonomy" id="1576369"/>
    <lineage>
        <taxon>Bacteria</taxon>
        <taxon>Pseudomonadati</taxon>
        <taxon>Planctomycetota</taxon>
        <taxon>Planctomycetia</taxon>
        <taxon>Planctomycetales</taxon>
        <taxon>Planctomycetaceae</taxon>
        <taxon>Planctomicrobium</taxon>
    </lineage>
</organism>
<keyword evidence="5 6" id="KW-0472">Membrane</keyword>
<keyword evidence="4 6" id="KW-1133">Transmembrane helix</keyword>
<evidence type="ECO:0000256" key="1">
    <source>
        <dbReference type="ARBA" id="ARBA00004651"/>
    </source>
</evidence>
<dbReference type="EMBL" id="FOQD01000026">
    <property type="protein sequence ID" value="SFJ63327.1"/>
    <property type="molecule type" value="Genomic_DNA"/>
</dbReference>
<feature type="transmembrane region" description="Helical" evidence="6">
    <location>
        <begin position="164"/>
        <end position="183"/>
    </location>
</feature>
<evidence type="ECO:0000313" key="7">
    <source>
        <dbReference type="EMBL" id="SFJ63327.1"/>
    </source>
</evidence>